<accession>A0A1V0SIN3</accession>
<evidence type="ECO:0000259" key="3">
    <source>
        <dbReference type="PROSITE" id="PS50157"/>
    </source>
</evidence>
<organism evidence="4">
    <name type="scientific">Klosneuvirus KNV1</name>
    <dbReference type="NCBI Taxonomy" id="1977640"/>
    <lineage>
        <taxon>Viruses</taxon>
        <taxon>Varidnaviria</taxon>
        <taxon>Bamfordvirae</taxon>
        <taxon>Nucleocytoviricota</taxon>
        <taxon>Megaviricetes</taxon>
        <taxon>Imitervirales</taxon>
        <taxon>Mimiviridae</taxon>
        <taxon>Klosneuvirinae</taxon>
        <taxon>Klosneuvirus</taxon>
    </lineage>
</organism>
<evidence type="ECO:0000256" key="2">
    <source>
        <dbReference type="SAM" id="Coils"/>
    </source>
</evidence>
<gene>
    <name evidence="4" type="ORF">Klosneuvirus_2_23</name>
</gene>
<keyword evidence="1" id="KW-0479">Metal-binding</keyword>
<dbReference type="GO" id="GO:0008270">
    <property type="term" value="F:zinc ion binding"/>
    <property type="evidence" value="ECO:0007669"/>
    <property type="project" value="UniProtKB-KW"/>
</dbReference>
<dbReference type="PROSITE" id="PS50157">
    <property type="entry name" value="ZINC_FINGER_C2H2_2"/>
    <property type="match status" value="1"/>
</dbReference>
<evidence type="ECO:0000313" key="4">
    <source>
        <dbReference type="EMBL" id="ARF11587.1"/>
    </source>
</evidence>
<dbReference type="SMART" id="SM00355">
    <property type="entry name" value="ZnF_C2H2"/>
    <property type="match status" value="2"/>
</dbReference>
<keyword evidence="1" id="KW-0862">Zinc</keyword>
<dbReference type="InterPro" id="IPR013087">
    <property type="entry name" value="Znf_C2H2_type"/>
</dbReference>
<reference evidence="4" key="1">
    <citation type="journal article" date="2017" name="Science">
        <title>Giant viruses with an expanded complement of translation system components.</title>
        <authorList>
            <person name="Schulz F."/>
            <person name="Yutin N."/>
            <person name="Ivanova N.N."/>
            <person name="Ortega D.R."/>
            <person name="Lee T.K."/>
            <person name="Vierheilig J."/>
            <person name="Daims H."/>
            <person name="Horn M."/>
            <person name="Wagner M."/>
            <person name="Jensen G.J."/>
            <person name="Kyrpides N.C."/>
            <person name="Koonin E.V."/>
            <person name="Woyke T."/>
        </authorList>
    </citation>
    <scope>NUCLEOTIDE SEQUENCE</scope>
    <source>
        <strain evidence="4">KNV1</strain>
    </source>
</reference>
<keyword evidence="2" id="KW-0175">Coiled coil</keyword>
<sequence length="326" mass="38203">MKYLCKLCNYESDRQFCYKKHLTTVKHMKKVNEPNQTTLLAPHTLPVESPNTFKCPYCNIIYTRASNLTRHKKICSDNFGENGIKKIHDLEIKNTELMKELQHQQELQKQQQQMQKQQQDEINHLKTLINNAGAVIKTSVSALSYVAQNYGDAPVLKKLKDYSYLQEIDKDSDDDEFDLSQLIINQHTDKTIVKYLGNIIVDAYKTEDPSKRSIWNSDSVRLTYMIRELINKKPDWTVDKKGVKTTKFVIAPLLEYIRQLMADFIENNRLENFLHDSDWKMKKRIDNLNAAGEICLNIKNKSLEEQILKYIAPHFYLIKNEQLIVE</sequence>
<dbReference type="EMBL" id="KY684109">
    <property type="protein sequence ID" value="ARF11587.1"/>
    <property type="molecule type" value="Genomic_DNA"/>
</dbReference>
<dbReference type="SUPFAM" id="SSF57667">
    <property type="entry name" value="beta-beta-alpha zinc fingers"/>
    <property type="match status" value="1"/>
</dbReference>
<proteinExistence type="predicted"/>
<evidence type="ECO:0000256" key="1">
    <source>
        <dbReference type="PROSITE-ProRule" id="PRU00042"/>
    </source>
</evidence>
<protein>
    <submittedName>
        <fullName evidence="4">Zinc finger protein</fullName>
    </submittedName>
</protein>
<feature type="coiled-coil region" evidence="2">
    <location>
        <begin position="87"/>
        <end position="120"/>
    </location>
</feature>
<keyword evidence="1" id="KW-0863">Zinc-finger</keyword>
<feature type="domain" description="C2H2-type" evidence="3">
    <location>
        <begin position="53"/>
        <end position="83"/>
    </location>
</feature>
<name>A0A1V0SIN3_9VIRU</name>
<dbReference type="InterPro" id="IPR036236">
    <property type="entry name" value="Znf_C2H2_sf"/>
</dbReference>